<dbReference type="Proteomes" id="UP000267208">
    <property type="component" value="Chromosome"/>
</dbReference>
<gene>
    <name evidence="1" type="ORF">D1B17_06830</name>
</gene>
<organism evidence="1 2">
    <name type="scientific">Companilactobacillus zhachilii</name>
    <dbReference type="NCBI Taxonomy" id="2304606"/>
    <lineage>
        <taxon>Bacteria</taxon>
        <taxon>Bacillati</taxon>
        <taxon>Bacillota</taxon>
        <taxon>Bacilli</taxon>
        <taxon>Lactobacillales</taxon>
        <taxon>Lactobacillaceae</taxon>
        <taxon>Companilactobacillus</taxon>
    </lineage>
</organism>
<sequence length="62" mass="6820">MDVKVNKTGNPILDYLFYLQLHSLLVDLIDLKTNNGLAGKSKKLGRCAGGVSTKVLTPRDEF</sequence>
<accession>A0A386PR47</accession>
<name>A0A386PR47_9LACO</name>
<dbReference type="EMBL" id="CP031933">
    <property type="protein sequence ID" value="AYE38364.1"/>
    <property type="molecule type" value="Genomic_DNA"/>
</dbReference>
<evidence type="ECO:0000313" key="2">
    <source>
        <dbReference type="Proteomes" id="UP000267208"/>
    </source>
</evidence>
<reference evidence="2" key="1">
    <citation type="submission" date="2018-08" db="EMBL/GenBank/DDBJ databases">
        <title>Genome of Lactobacillus sp. HBUAS52074.</title>
        <authorList>
            <person name="Guo Z."/>
            <person name="Zhang Z.D."/>
        </authorList>
    </citation>
    <scope>NUCLEOTIDE SEQUENCE [LARGE SCALE GENOMIC DNA]</scope>
    <source>
        <strain evidence="2">HBUAS52074</strain>
    </source>
</reference>
<dbReference type="KEGG" id="lzh:D1B17_06830"/>
<dbReference type="RefSeq" id="WP_120142613.1">
    <property type="nucleotide sequence ID" value="NZ_CP031933.2"/>
</dbReference>
<keyword evidence="2" id="KW-1185">Reference proteome</keyword>
<dbReference type="AlphaFoldDB" id="A0A386PR47"/>
<proteinExistence type="predicted"/>
<protein>
    <submittedName>
        <fullName evidence="1">Uncharacterized protein</fullName>
    </submittedName>
</protein>
<evidence type="ECO:0000313" key="1">
    <source>
        <dbReference type="EMBL" id="AYE38364.1"/>
    </source>
</evidence>